<dbReference type="EMBL" id="CAJOAZ010016463">
    <property type="protein sequence ID" value="CAF4305040.1"/>
    <property type="molecule type" value="Genomic_DNA"/>
</dbReference>
<dbReference type="AlphaFoldDB" id="A0A820I916"/>
<sequence>GTFSVHVMLYGLKSATNDPQFETVKSNLIQSIVTRLEDEVVKELVNALYHFAMTRLNPDDVT</sequence>
<accession>A0A820I916</accession>
<evidence type="ECO:0000313" key="2">
    <source>
        <dbReference type="Proteomes" id="UP000663844"/>
    </source>
</evidence>
<protein>
    <submittedName>
        <fullName evidence="1">Uncharacterized protein</fullName>
    </submittedName>
</protein>
<comment type="caution">
    <text evidence="1">The sequence shown here is derived from an EMBL/GenBank/DDBJ whole genome shotgun (WGS) entry which is preliminary data.</text>
</comment>
<gene>
    <name evidence="1" type="ORF">OXD698_LOCUS46310</name>
</gene>
<proteinExistence type="predicted"/>
<reference evidence="1" key="1">
    <citation type="submission" date="2021-02" db="EMBL/GenBank/DDBJ databases">
        <authorList>
            <person name="Nowell W R."/>
        </authorList>
    </citation>
    <scope>NUCLEOTIDE SEQUENCE</scope>
</reference>
<feature type="non-terminal residue" evidence="1">
    <location>
        <position position="62"/>
    </location>
</feature>
<organism evidence="1 2">
    <name type="scientific">Adineta steineri</name>
    <dbReference type="NCBI Taxonomy" id="433720"/>
    <lineage>
        <taxon>Eukaryota</taxon>
        <taxon>Metazoa</taxon>
        <taxon>Spiralia</taxon>
        <taxon>Gnathifera</taxon>
        <taxon>Rotifera</taxon>
        <taxon>Eurotatoria</taxon>
        <taxon>Bdelloidea</taxon>
        <taxon>Adinetida</taxon>
        <taxon>Adinetidae</taxon>
        <taxon>Adineta</taxon>
    </lineage>
</organism>
<name>A0A820I916_9BILA</name>
<feature type="non-terminal residue" evidence="1">
    <location>
        <position position="1"/>
    </location>
</feature>
<evidence type="ECO:0000313" key="1">
    <source>
        <dbReference type="EMBL" id="CAF4305040.1"/>
    </source>
</evidence>
<dbReference type="Proteomes" id="UP000663844">
    <property type="component" value="Unassembled WGS sequence"/>
</dbReference>